<dbReference type="KEGG" id="dalk:DSCA_29750"/>
<evidence type="ECO:0000259" key="7">
    <source>
        <dbReference type="Pfam" id="PF12345"/>
    </source>
</evidence>
<dbReference type="InterPro" id="IPR058240">
    <property type="entry name" value="rSAM_sf"/>
</dbReference>
<dbReference type="Proteomes" id="UP000427906">
    <property type="component" value="Chromosome"/>
</dbReference>
<dbReference type="InterPro" id="IPR007197">
    <property type="entry name" value="rSAM"/>
</dbReference>
<dbReference type="Pfam" id="PF04055">
    <property type="entry name" value="Radical_SAM"/>
    <property type="match status" value="1"/>
</dbReference>
<dbReference type="InterPro" id="IPR024521">
    <property type="entry name" value="ArsS-like_C"/>
</dbReference>
<dbReference type="Gene3D" id="3.20.20.70">
    <property type="entry name" value="Aldolase class I"/>
    <property type="match status" value="1"/>
</dbReference>
<feature type="domain" description="Radical SAM core" evidence="6">
    <location>
        <begin position="39"/>
        <end position="175"/>
    </location>
</feature>
<dbReference type="OrthoDB" id="9810775at2"/>
<dbReference type="InterPro" id="IPR013785">
    <property type="entry name" value="Aldolase_TIM"/>
</dbReference>
<feature type="domain" description="Arsenosugar biosynthesis radical SAM protein ArsS-like C-terminal" evidence="7">
    <location>
        <begin position="197"/>
        <end position="323"/>
    </location>
</feature>
<evidence type="ECO:0000256" key="2">
    <source>
        <dbReference type="ARBA" id="ARBA00022691"/>
    </source>
</evidence>
<evidence type="ECO:0000256" key="3">
    <source>
        <dbReference type="ARBA" id="ARBA00022723"/>
    </source>
</evidence>
<dbReference type="AlphaFoldDB" id="A0A5K7YKW3"/>
<comment type="cofactor">
    <cofactor evidence="1">
        <name>[4Fe-4S] cluster</name>
        <dbReference type="ChEBI" id="CHEBI:49883"/>
    </cofactor>
</comment>
<dbReference type="EMBL" id="AP021874">
    <property type="protein sequence ID" value="BBO69045.1"/>
    <property type="molecule type" value="Genomic_DNA"/>
</dbReference>
<dbReference type="GO" id="GO:0003824">
    <property type="term" value="F:catalytic activity"/>
    <property type="evidence" value="ECO:0007669"/>
    <property type="project" value="InterPro"/>
</dbReference>
<evidence type="ECO:0000256" key="1">
    <source>
        <dbReference type="ARBA" id="ARBA00001966"/>
    </source>
</evidence>
<dbReference type="RefSeq" id="WP_155317128.1">
    <property type="nucleotide sequence ID" value="NZ_AP021874.1"/>
</dbReference>
<evidence type="ECO:0000256" key="5">
    <source>
        <dbReference type="ARBA" id="ARBA00023014"/>
    </source>
</evidence>
<reference evidence="8 9" key="1">
    <citation type="submission" date="2019-11" db="EMBL/GenBank/DDBJ databases">
        <title>Comparative genomics of hydrocarbon-degrading Desulfosarcina strains.</title>
        <authorList>
            <person name="Watanabe M."/>
            <person name="Kojima H."/>
            <person name="Fukui M."/>
        </authorList>
    </citation>
    <scope>NUCLEOTIDE SEQUENCE [LARGE SCALE GENOMIC DNA]</scope>
    <source>
        <strain evidence="8 9">PL12</strain>
    </source>
</reference>
<dbReference type="NCBIfam" id="TIGR04167">
    <property type="entry name" value="rSAM_SeCys"/>
    <property type="match status" value="1"/>
</dbReference>
<proteinExistence type="predicted"/>
<dbReference type="GO" id="GO:0051536">
    <property type="term" value="F:iron-sulfur cluster binding"/>
    <property type="evidence" value="ECO:0007669"/>
    <property type="project" value="UniProtKB-KW"/>
</dbReference>
<dbReference type="InterPro" id="IPR026351">
    <property type="entry name" value="rSAM_ArsS-like"/>
</dbReference>
<keyword evidence="2" id="KW-0949">S-adenosyl-L-methionine</keyword>
<gene>
    <name evidence="8" type="ORF">DSCA_29750</name>
</gene>
<sequence length="324" mass="35307">MDEDLARFSAPDERTDGFAATLARHGLVLTREKTRILQVNVGVLCNQSCGHCHLNAGPGKTEVMTRQTADQVADWAGRVPFETIDITGGAPEMNPDIAHIVTAFAARTPELIFRSNLSALNEAGREPLMDLLTRLKVTIVASFPSLNESQADAQRGDGVFRASIDALKALNARGYAQPETGLQLNLVVNPTGAFTAADQVQTEKRFRQMLDRRWGIAFDRLFSFSNAPLGRFRRWLERSGNLPAYLKKLADGFNPCSVAGVMCRTLVSVAWDGYLYDCDFNLARGLPMGSRRVHVSEMTGPPAPGMPIATADHCYTCTAGAGFT</sequence>
<dbReference type="SFLD" id="SFLDG01067">
    <property type="entry name" value="SPASM/twitch_domain_containing"/>
    <property type="match status" value="1"/>
</dbReference>
<dbReference type="PANTHER" id="PTHR43728">
    <property type="entry name" value="SLR0304 PROTEIN"/>
    <property type="match status" value="1"/>
</dbReference>
<organism evidence="8 9">
    <name type="scientific">Desulfosarcina alkanivorans</name>
    <dbReference type="NCBI Taxonomy" id="571177"/>
    <lineage>
        <taxon>Bacteria</taxon>
        <taxon>Pseudomonadati</taxon>
        <taxon>Thermodesulfobacteriota</taxon>
        <taxon>Desulfobacteria</taxon>
        <taxon>Desulfobacterales</taxon>
        <taxon>Desulfosarcinaceae</taxon>
        <taxon>Desulfosarcina</taxon>
    </lineage>
</organism>
<keyword evidence="3" id="KW-0479">Metal-binding</keyword>
<protein>
    <submittedName>
        <fullName evidence="8">Radical SAM/Cys-rich domain protein</fullName>
    </submittedName>
</protein>
<dbReference type="PANTHER" id="PTHR43728:SF1">
    <property type="entry name" value="FE-S OXIDOREDUCTASE"/>
    <property type="match status" value="1"/>
</dbReference>
<keyword evidence="4" id="KW-0408">Iron</keyword>
<name>A0A5K7YKW3_9BACT</name>
<dbReference type="SUPFAM" id="SSF102114">
    <property type="entry name" value="Radical SAM enzymes"/>
    <property type="match status" value="1"/>
</dbReference>
<dbReference type="SFLD" id="SFLDS00029">
    <property type="entry name" value="Radical_SAM"/>
    <property type="match status" value="1"/>
</dbReference>
<accession>A0A5K7YKW3</accession>
<evidence type="ECO:0000256" key="4">
    <source>
        <dbReference type="ARBA" id="ARBA00023004"/>
    </source>
</evidence>
<dbReference type="GO" id="GO:0046872">
    <property type="term" value="F:metal ion binding"/>
    <property type="evidence" value="ECO:0007669"/>
    <property type="project" value="UniProtKB-KW"/>
</dbReference>
<keyword evidence="5" id="KW-0411">Iron-sulfur</keyword>
<dbReference type="Pfam" id="PF12345">
    <property type="entry name" value="DUF3641"/>
    <property type="match status" value="1"/>
</dbReference>
<evidence type="ECO:0000259" key="6">
    <source>
        <dbReference type="Pfam" id="PF04055"/>
    </source>
</evidence>
<keyword evidence="9" id="KW-1185">Reference proteome</keyword>
<evidence type="ECO:0000313" key="8">
    <source>
        <dbReference type="EMBL" id="BBO69045.1"/>
    </source>
</evidence>
<dbReference type="CDD" id="cd01335">
    <property type="entry name" value="Radical_SAM"/>
    <property type="match status" value="1"/>
</dbReference>
<evidence type="ECO:0000313" key="9">
    <source>
        <dbReference type="Proteomes" id="UP000427906"/>
    </source>
</evidence>